<feature type="non-terminal residue" evidence="1">
    <location>
        <position position="82"/>
    </location>
</feature>
<accession>A0A8S2YQN5</accession>
<reference evidence="1" key="1">
    <citation type="submission" date="2021-02" db="EMBL/GenBank/DDBJ databases">
        <authorList>
            <person name="Nowell W R."/>
        </authorList>
    </citation>
    <scope>NUCLEOTIDE SEQUENCE</scope>
</reference>
<protein>
    <submittedName>
        <fullName evidence="1">Uncharacterized protein</fullName>
    </submittedName>
</protein>
<name>A0A8S2YQN5_9BILA</name>
<evidence type="ECO:0000313" key="1">
    <source>
        <dbReference type="EMBL" id="CAF4571612.1"/>
    </source>
</evidence>
<evidence type="ECO:0000313" key="2">
    <source>
        <dbReference type="Proteomes" id="UP000681722"/>
    </source>
</evidence>
<dbReference type="OrthoDB" id="6375801at2759"/>
<dbReference type="AlphaFoldDB" id="A0A8S2YQN5"/>
<comment type="caution">
    <text evidence="1">The sequence shown here is derived from an EMBL/GenBank/DDBJ whole genome shotgun (WGS) entry which is preliminary data.</text>
</comment>
<dbReference type="EMBL" id="CAJOBC010120410">
    <property type="protein sequence ID" value="CAF4571612.1"/>
    <property type="molecule type" value="Genomic_DNA"/>
</dbReference>
<proteinExistence type="predicted"/>
<gene>
    <name evidence="1" type="ORF">SRO942_LOCUS47791</name>
</gene>
<organism evidence="1 2">
    <name type="scientific">Didymodactylos carnosus</name>
    <dbReference type="NCBI Taxonomy" id="1234261"/>
    <lineage>
        <taxon>Eukaryota</taxon>
        <taxon>Metazoa</taxon>
        <taxon>Spiralia</taxon>
        <taxon>Gnathifera</taxon>
        <taxon>Rotifera</taxon>
        <taxon>Eurotatoria</taxon>
        <taxon>Bdelloidea</taxon>
        <taxon>Philodinida</taxon>
        <taxon>Philodinidae</taxon>
        <taxon>Didymodactylos</taxon>
    </lineage>
</organism>
<sequence>QRFEAETGIDIDYTTFTQHVPDYIMEPNHDSWGTCLCITCLNPELKTDKLRDMKHKHPSIQNIISLISPDLEELLKDATRLK</sequence>
<dbReference type="Proteomes" id="UP000681722">
    <property type="component" value="Unassembled WGS sequence"/>
</dbReference>